<proteinExistence type="predicted"/>
<organism evidence="1">
    <name type="scientific">uncultured organism MedDCM-OCT-S08-C100</name>
    <dbReference type="NCBI Taxonomy" id="743626"/>
    <lineage>
        <taxon>unclassified sequences</taxon>
        <taxon>environmental samples</taxon>
    </lineage>
</organism>
<dbReference type="EMBL" id="GU943093">
    <property type="protein sequence ID" value="ADD95751.1"/>
    <property type="molecule type" value="Genomic_DNA"/>
</dbReference>
<name>D6PJ50_9ZZZZ</name>
<reference evidence="1" key="1">
    <citation type="journal article" date="2010" name="ISME J.">
        <title>Metagenome of the Mediterranean deep chlorophyll maximum studied by direct and fosmid library 454 pyrosequencing.</title>
        <authorList>
            <person name="Ghai R."/>
            <person name="Martin-Cuadrado A.B."/>
            <person name="Molto A.G."/>
            <person name="Heredia I.G."/>
            <person name="Cabrera R."/>
            <person name="Martin J."/>
            <person name="Verdu M."/>
            <person name="Deschamps P."/>
            <person name="Moreira D."/>
            <person name="Lopez-Garcia P."/>
            <person name="Mira A."/>
            <person name="Rodriguez-Valera F."/>
        </authorList>
    </citation>
    <scope>NUCLEOTIDE SEQUENCE</scope>
</reference>
<evidence type="ECO:0000313" key="1">
    <source>
        <dbReference type="EMBL" id="ADD95751.1"/>
    </source>
</evidence>
<sequence>MKYVNDATNESTPVNLKDFKLKKCTFNVFTGHNYMINTYDPNDNDCNNPEVTQTLSVYKINHFDPWGSFVNMSINDPSNK</sequence>
<dbReference type="AlphaFoldDB" id="D6PJ50"/>
<accession>D6PJ50</accession>
<protein>
    <submittedName>
        <fullName evidence="1">Uncharacterized protein</fullName>
    </submittedName>
</protein>